<keyword evidence="1" id="KW-1133">Transmembrane helix</keyword>
<proteinExistence type="predicted"/>
<dbReference type="Proteomes" id="UP000309215">
    <property type="component" value="Unassembled WGS sequence"/>
</dbReference>
<keyword evidence="1" id="KW-0812">Transmembrane</keyword>
<organism evidence="2 3">
    <name type="scientific">Polyangium fumosum</name>
    <dbReference type="NCBI Taxonomy" id="889272"/>
    <lineage>
        <taxon>Bacteria</taxon>
        <taxon>Pseudomonadati</taxon>
        <taxon>Myxococcota</taxon>
        <taxon>Polyangia</taxon>
        <taxon>Polyangiales</taxon>
        <taxon>Polyangiaceae</taxon>
        <taxon>Polyangium</taxon>
    </lineage>
</organism>
<protein>
    <submittedName>
        <fullName evidence="2">Uncharacterized protein</fullName>
    </submittedName>
</protein>
<comment type="caution">
    <text evidence="2">The sequence shown here is derived from an EMBL/GenBank/DDBJ whole genome shotgun (WGS) entry which is preliminary data.</text>
</comment>
<feature type="transmembrane region" description="Helical" evidence="1">
    <location>
        <begin position="239"/>
        <end position="261"/>
    </location>
</feature>
<feature type="transmembrane region" description="Helical" evidence="1">
    <location>
        <begin position="25"/>
        <end position="49"/>
    </location>
</feature>
<keyword evidence="3" id="KW-1185">Reference proteome</keyword>
<accession>A0A4V5PNZ3</accession>
<dbReference type="RefSeq" id="WP_136928534.1">
    <property type="nucleotide sequence ID" value="NZ_SSMQ01000007.1"/>
</dbReference>
<name>A0A4V5PNZ3_9BACT</name>
<feature type="transmembrane region" description="Helical" evidence="1">
    <location>
        <begin position="61"/>
        <end position="84"/>
    </location>
</feature>
<gene>
    <name evidence="2" type="ORF">E8A74_08935</name>
</gene>
<dbReference type="AlphaFoldDB" id="A0A4V5PNZ3"/>
<dbReference type="OrthoDB" id="5519390at2"/>
<evidence type="ECO:0000313" key="2">
    <source>
        <dbReference type="EMBL" id="TKD10134.1"/>
    </source>
</evidence>
<keyword evidence="1" id="KW-0472">Membrane</keyword>
<sequence>MKKLEELLARAVEASVSVVERMFHLAVSVVLIPVIMAALVAPGIGVIYVCTQWVLSVPGGLAWYPTAFGGLFLGGYMFPISLLSGTFGRHLSERVARLREVRVAEALPHRFVAIDALVVGGRPVPRDRGPVYAADDAWVDYPLVLQDAAGDVFHAERSDGADTPADVAAIPYAYAVVRVGHRVVAIGEVRRDEPGGGPYRVRACGARLVRGKAPFFTVREGDLASVAAALHRGETPRGWGIFSLAALALGLGSLIGAQSAAPTWFP</sequence>
<evidence type="ECO:0000313" key="3">
    <source>
        <dbReference type="Proteomes" id="UP000309215"/>
    </source>
</evidence>
<evidence type="ECO:0000256" key="1">
    <source>
        <dbReference type="SAM" id="Phobius"/>
    </source>
</evidence>
<dbReference type="EMBL" id="SSMQ01000007">
    <property type="protein sequence ID" value="TKD10134.1"/>
    <property type="molecule type" value="Genomic_DNA"/>
</dbReference>
<reference evidence="2 3" key="1">
    <citation type="submission" date="2019-04" db="EMBL/GenBank/DDBJ databases">
        <authorList>
            <person name="Li Y."/>
            <person name="Wang J."/>
        </authorList>
    </citation>
    <scope>NUCLEOTIDE SEQUENCE [LARGE SCALE GENOMIC DNA]</scope>
    <source>
        <strain evidence="2 3">DSM 14668</strain>
    </source>
</reference>